<dbReference type="Proteomes" id="UP000662747">
    <property type="component" value="Chromosome"/>
</dbReference>
<name>A0ABX7P8P8_9BACT</name>
<organism evidence="3 4">
    <name type="scientific">Pyxidicoccus parkwayensis</name>
    <dbReference type="NCBI Taxonomy" id="2813578"/>
    <lineage>
        <taxon>Bacteria</taxon>
        <taxon>Pseudomonadati</taxon>
        <taxon>Myxococcota</taxon>
        <taxon>Myxococcia</taxon>
        <taxon>Myxococcales</taxon>
        <taxon>Cystobacterineae</taxon>
        <taxon>Myxococcaceae</taxon>
        <taxon>Pyxidicoccus</taxon>
    </lineage>
</organism>
<feature type="region of interest" description="Disordered" evidence="1">
    <location>
        <begin position="285"/>
        <end position="304"/>
    </location>
</feature>
<dbReference type="InterPro" id="IPR001623">
    <property type="entry name" value="DnaJ_domain"/>
</dbReference>
<dbReference type="RefSeq" id="WP_206728430.1">
    <property type="nucleotide sequence ID" value="NZ_CP071090.1"/>
</dbReference>
<gene>
    <name evidence="3" type="ORF">JY651_19095</name>
</gene>
<evidence type="ECO:0000313" key="3">
    <source>
        <dbReference type="EMBL" id="QSQ26889.1"/>
    </source>
</evidence>
<dbReference type="Gene3D" id="1.10.287.110">
    <property type="entry name" value="DnaJ domain"/>
    <property type="match status" value="1"/>
</dbReference>
<dbReference type="Gene3D" id="1.10.260.40">
    <property type="entry name" value="lambda repressor-like DNA-binding domains"/>
    <property type="match status" value="1"/>
</dbReference>
<dbReference type="EMBL" id="CP071090">
    <property type="protein sequence ID" value="QSQ26889.1"/>
    <property type="molecule type" value="Genomic_DNA"/>
</dbReference>
<sequence>MKPFEQQTYYELLEVPVTAPMDDIRAAYSRLMELYAPDSIAVYALVDPEQVDSLRARMTEAMEILTDADLRVEYDKELGLPVRRMADTVTAAGKPSAEATPTAGTVERAAEALASSASAGAEEGSAAAASVEDARAAGSGKTLASAAEAPASELAQVPASPVSTSVAEVHGAESDEAPASPASTNAADARVVESDNATASPTSTEVGPSDFRATFFRGFSFAYVSSSLQDSQLLGSSVNVPSATSASESPSTQARDTAAASTPPPLPTRPVTPVAAASAAEAAPAAPVAASTPEPVPGPSAAAAASMTASEPGLSSATVAAVTAPVPAAVPPPLPTQPTAPAVAATTTAPVSAPAVAAPTTAPAPASVPPPLPTASSSTLATVPGRAEPALRPGARTPAARIAAHKPSEPGHPAPRPGPGRQLGDAQVLAQDSAIATAEAALAQVAARVREPRPRTPDIPSDAEFNGELLRRVREARQFSLQQVADRTRISKAHLENVEADRYGALPAPVYLRGILMNLARELGLDPLRVSRSYLALASEKSGKK</sequence>
<dbReference type="InterPro" id="IPR036869">
    <property type="entry name" value="J_dom_sf"/>
</dbReference>
<dbReference type="Pfam" id="PF00226">
    <property type="entry name" value="DnaJ"/>
    <property type="match status" value="1"/>
</dbReference>
<dbReference type="SUPFAM" id="SSF47413">
    <property type="entry name" value="lambda repressor-like DNA-binding domains"/>
    <property type="match status" value="1"/>
</dbReference>
<dbReference type="PROSITE" id="PS50076">
    <property type="entry name" value="DNAJ_2"/>
    <property type="match status" value="1"/>
</dbReference>
<dbReference type="SUPFAM" id="SSF46565">
    <property type="entry name" value="Chaperone J-domain"/>
    <property type="match status" value="1"/>
</dbReference>
<feature type="compositionally biased region" description="Low complexity" evidence="1">
    <location>
        <begin position="238"/>
        <end position="261"/>
    </location>
</feature>
<dbReference type="CDD" id="cd00093">
    <property type="entry name" value="HTH_XRE"/>
    <property type="match status" value="1"/>
</dbReference>
<feature type="domain" description="J" evidence="2">
    <location>
        <begin position="8"/>
        <end position="78"/>
    </location>
</feature>
<keyword evidence="4" id="KW-1185">Reference proteome</keyword>
<evidence type="ECO:0000259" key="2">
    <source>
        <dbReference type="PROSITE" id="PS50076"/>
    </source>
</evidence>
<feature type="region of interest" description="Disordered" evidence="1">
    <location>
        <begin position="151"/>
        <end position="209"/>
    </location>
</feature>
<feature type="region of interest" description="Disordered" evidence="1">
    <location>
        <begin position="238"/>
        <end position="278"/>
    </location>
</feature>
<dbReference type="InterPro" id="IPR001387">
    <property type="entry name" value="Cro/C1-type_HTH"/>
</dbReference>
<dbReference type="CDD" id="cd06257">
    <property type="entry name" value="DnaJ"/>
    <property type="match status" value="1"/>
</dbReference>
<feature type="compositionally biased region" description="Low complexity" evidence="1">
    <location>
        <begin position="374"/>
        <end position="384"/>
    </location>
</feature>
<dbReference type="PANTHER" id="PTHR34475:SF1">
    <property type="entry name" value="CYTOSKELETON PROTEIN RODZ"/>
    <property type="match status" value="1"/>
</dbReference>
<accession>A0ABX7P8P8</accession>
<protein>
    <submittedName>
        <fullName evidence="3">Helix-turn-helix domain-containing protein</fullName>
    </submittedName>
</protein>
<proteinExistence type="predicted"/>
<evidence type="ECO:0000313" key="4">
    <source>
        <dbReference type="Proteomes" id="UP000662747"/>
    </source>
</evidence>
<feature type="region of interest" description="Disordered" evidence="1">
    <location>
        <begin position="359"/>
        <end position="426"/>
    </location>
</feature>
<dbReference type="InterPro" id="IPR050400">
    <property type="entry name" value="Bact_Cytoskel_RodZ"/>
</dbReference>
<dbReference type="InterPro" id="IPR010982">
    <property type="entry name" value="Lambda_DNA-bd_dom_sf"/>
</dbReference>
<dbReference type="Pfam" id="PF13413">
    <property type="entry name" value="HTH_25"/>
    <property type="match status" value="1"/>
</dbReference>
<reference evidence="3 4" key="1">
    <citation type="submission" date="2021-02" db="EMBL/GenBank/DDBJ databases">
        <title>De Novo genome assembly of isolated myxobacteria.</title>
        <authorList>
            <person name="Stevens D.C."/>
        </authorList>
    </citation>
    <scope>NUCLEOTIDE SEQUENCE [LARGE SCALE GENOMIC DNA]</scope>
    <source>
        <strain evidence="4">SCPEA02</strain>
    </source>
</reference>
<feature type="compositionally biased region" description="Polar residues" evidence="1">
    <location>
        <begin position="195"/>
        <end position="206"/>
    </location>
</feature>
<dbReference type="PANTHER" id="PTHR34475">
    <property type="match status" value="1"/>
</dbReference>
<evidence type="ECO:0000256" key="1">
    <source>
        <dbReference type="SAM" id="MobiDB-lite"/>
    </source>
</evidence>
<dbReference type="SMART" id="SM00271">
    <property type="entry name" value="DnaJ"/>
    <property type="match status" value="1"/>
</dbReference>